<evidence type="ECO:0000259" key="3">
    <source>
        <dbReference type="PROSITE" id="PS50102"/>
    </source>
</evidence>
<dbReference type="GO" id="GO:0003729">
    <property type="term" value="F:mRNA binding"/>
    <property type="evidence" value="ECO:0007669"/>
    <property type="project" value="TreeGrafter"/>
</dbReference>
<evidence type="ECO:0000313" key="5">
    <source>
        <dbReference type="EMBL" id="THH16948.1"/>
    </source>
</evidence>
<feature type="compositionally biased region" description="Low complexity" evidence="2">
    <location>
        <begin position="887"/>
        <end position="898"/>
    </location>
</feature>
<feature type="region of interest" description="Disordered" evidence="2">
    <location>
        <begin position="1"/>
        <end position="197"/>
    </location>
</feature>
<dbReference type="InterPro" id="IPR035979">
    <property type="entry name" value="RBD_domain_sf"/>
</dbReference>
<dbReference type="Proteomes" id="UP000310158">
    <property type="component" value="Unassembled WGS sequence"/>
</dbReference>
<dbReference type="CDD" id="cd00590">
    <property type="entry name" value="RRM_SF"/>
    <property type="match status" value="1"/>
</dbReference>
<dbReference type="OrthoDB" id="6103986at2759"/>
<dbReference type="GO" id="GO:0000381">
    <property type="term" value="P:regulation of alternative mRNA splicing, via spliceosome"/>
    <property type="evidence" value="ECO:0007669"/>
    <property type="project" value="TreeGrafter"/>
</dbReference>
<dbReference type="Gene3D" id="3.30.70.330">
    <property type="match status" value="1"/>
</dbReference>
<dbReference type="AlphaFoldDB" id="A0A4S4LYD4"/>
<feature type="region of interest" description="Disordered" evidence="2">
    <location>
        <begin position="327"/>
        <end position="355"/>
    </location>
</feature>
<feature type="region of interest" description="Disordered" evidence="2">
    <location>
        <begin position="594"/>
        <end position="637"/>
    </location>
</feature>
<dbReference type="Gene3D" id="3.10.590.10">
    <property type="entry name" value="ph1033 like domains"/>
    <property type="match status" value="2"/>
</dbReference>
<feature type="region of interest" description="Disordered" evidence="2">
    <location>
        <begin position="424"/>
        <end position="480"/>
    </location>
</feature>
<dbReference type="Pfam" id="PF25701">
    <property type="entry name" value="RRM_YTH1"/>
    <property type="match status" value="1"/>
</dbReference>
<protein>
    <recommendedName>
        <fullName evidence="7">YTH domain-containing protein</fullName>
    </recommendedName>
</protein>
<feature type="region of interest" description="Disordered" evidence="2">
    <location>
        <begin position="264"/>
        <end position="290"/>
    </location>
</feature>
<dbReference type="Pfam" id="PF04146">
    <property type="entry name" value="YTH"/>
    <property type="match status" value="1"/>
</dbReference>
<feature type="domain" description="RRM" evidence="3">
    <location>
        <begin position="483"/>
        <end position="568"/>
    </location>
</feature>
<evidence type="ECO:0000313" key="6">
    <source>
        <dbReference type="Proteomes" id="UP000310158"/>
    </source>
</evidence>
<feature type="compositionally biased region" description="Basic and acidic residues" evidence="2">
    <location>
        <begin position="599"/>
        <end position="615"/>
    </location>
</feature>
<evidence type="ECO:0000256" key="2">
    <source>
        <dbReference type="SAM" id="MobiDB-lite"/>
    </source>
</evidence>
<dbReference type="PANTHER" id="PTHR12357:SF3">
    <property type="entry name" value="YTH DOMAIN-CONTAINING PROTEIN 1"/>
    <property type="match status" value="1"/>
</dbReference>
<accession>A0A4S4LYD4</accession>
<dbReference type="InterPro" id="IPR000504">
    <property type="entry name" value="RRM_dom"/>
</dbReference>
<sequence length="1020" mass="112174">MASLVKPSSFLESHLPAGSPDMTAGTLGRPSMYDPYPILQNYPPTEPVFYDLQSRLPSSSKHISSFHPERSRNVVAPRTEYKGDASPSPRVLNNMADSPVQPTDADRPARPSRHRSHSQTNTPARRQQPPRPPFHASTPHMYQHGSSSNVHESNASTSSTTSFPAPSSIYQPSPPFGQRGGFVGPQYTMSHQQPPPMVHSPHQFAFPHHPGMPGPDTSMPHLTYSSASMMPVMQTPMFPFNSEPSSSQHPFTTGTGQTLSVFTHPQVNPSSPPHSPLSPVQGSSSQAGRHTVSYTGQPTFSPMRYSTPPQYAYAPPPSFPPNPSMFQSQFGPSHYPQSYGLPSDQEGQGTWWYLPPGATTSSGSYEGPQSHFQTMYGMSYPSVARREGEGYNNSGPSNPPSGGPPSSQQQVSSRFGDLYAGVATFKDPPLSQSPSRSPSSTHPPSTVPPTASSEHASAATEPEPRHVPRRPYHPNPPTQRSEWVMWAGNVPSDATHDELWRFFNQPASSNLSETSLSGTVSDDVSGGVSSIFLISRSNCAFVNFATEQHLEAATARFNGQTIRPNDPRCPRFVCRIRRRIDDLRAGVGGQRGIGMHTKWIKERKEQTRQEQRSSDLDDPTSPELLNFPPSVSSPEDFSGRLQDLSLLDDEGVQSLRKKTSHSNSSGSFASTNSSLLTRYFPERYFILKSLTQFDLDLSVEKGLWATQRHNEGILDQAYRTSKDVYLIFGVNKSGEFYGYARMAGPISRGEQRVPWATPSAPSSSPPAQSPSGNPQPSLSYSRSPQAEIHNIIPADEHRFSDESPLPVSGAQERSGLIHSPSTAALPQQALAGQVVSAPADLREAQRRLGSRLPLPRFSLDARRGVAPQDEFELDASAPIRALKHTPDASPDITSSPSSSRKEQSEPLLQTVTEDEERRDPVDPPKEEDYGEVWGEPFKVEWIQTERLPFYRTRNLRNPWNHGREVKVSRDGTELEPGVGKDLLEEWARPPPSSPTMPAIMPTRSGPQRRTPRPPPHNRPP</sequence>
<gene>
    <name evidence="5" type="ORF">EW146_g3781</name>
</gene>
<dbReference type="EMBL" id="SGPL01000134">
    <property type="protein sequence ID" value="THH16948.1"/>
    <property type="molecule type" value="Genomic_DNA"/>
</dbReference>
<feature type="region of interest" description="Disordered" evidence="2">
    <location>
        <begin position="961"/>
        <end position="1020"/>
    </location>
</feature>
<dbReference type="GO" id="GO:0005654">
    <property type="term" value="C:nucleoplasm"/>
    <property type="evidence" value="ECO:0007669"/>
    <property type="project" value="TreeGrafter"/>
</dbReference>
<organism evidence="5 6">
    <name type="scientific">Bondarzewia mesenterica</name>
    <dbReference type="NCBI Taxonomy" id="1095465"/>
    <lineage>
        <taxon>Eukaryota</taxon>
        <taxon>Fungi</taxon>
        <taxon>Dikarya</taxon>
        <taxon>Basidiomycota</taxon>
        <taxon>Agaricomycotina</taxon>
        <taxon>Agaricomycetes</taxon>
        <taxon>Russulales</taxon>
        <taxon>Bondarzewiaceae</taxon>
        <taxon>Bondarzewia</taxon>
    </lineage>
</organism>
<feature type="compositionally biased region" description="Low complexity" evidence="2">
    <location>
        <begin position="428"/>
        <end position="461"/>
    </location>
</feature>
<feature type="region of interest" description="Disordered" evidence="2">
    <location>
        <begin position="750"/>
        <end position="817"/>
    </location>
</feature>
<feature type="region of interest" description="Disordered" evidence="2">
    <location>
        <begin position="881"/>
        <end position="932"/>
    </location>
</feature>
<dbReference type="InterPro" id="IPR045168">
    <property type="entry name" value="YTH_prot"/>
</dbReference>
<dbReference type="InterPro" id="IPR007275">
    <property type="entry name" value="YTH_domain"/>
</dbReference>
<evidence type="ECO:0000256" key="1">
    <source>
        <dbReference type="PROSITE-ProRule" id="PRU00176"/>
    </source>
</evidence>
<feature type="compositionally biased region" description="Low complexity" evidence="2">
    <location>
        <begin position="153"/>
        <end position="168"/>
    </location>
</feature>
<evidence type="ECO:0000259" key="4">
    <source>
        <dbReference type="PROSITE" id="PS50882"/>
    </source>
</evidence>
<name>A0A4S4LYD4_9AGAM</name>
<comment type="caution">
    <text evidence="5">The sequence shown here is derived from an EMBL/GenBank/DDBJ whole genome shotgun (WGS) entry which is preliminary data.</text>
</comment>
<feature type="compositionally biased region" description="Basic and acidic residues" evidence="2">
    <location>
        <begin position="915"/>
        <end position="927"/>
    </location>
</feature>
<keyword evidence="6" id="KW-1185">Reference proteome</keyword>
<feature type="compositionally biased region" description="Polar residues" evidence="2">
    <location>
        <begin position="280"/>
        <end position="290"/>
    </location>
</feature>
<reference evidence="5 6" key="1">
    <citation type="submission" date="2019-02" db="EMBL/GenBank/DDBJ databases">
        <title>Genome sequencing of the rare red list fungi Bondarzewia mesenterica.</title>
        <authorList>
            <person name="Buettner E."/>
            <person name="Kellner H."/>
        </authorList>
    </citation>
    <scope>NUCLEOTIDE SEQUENCE [LARGE SCALE GENOMIC DNA]</scope>
    <source>
        <strain evidence="5 6">DSM 108281</strain>
    </source>
</reference>
<dbReference type="CDD" id="cd21134">
    <property type="entry name" value="YTH"/>
    <property type="match status" value="1"/>
</dbReference>
<dbReference type="InterPro" id="IPR012677">
    <property type="entry name" value="Nucleotide-bd_a/b_plait_sf"/>
</dbReference>
<dbReference type="InterPro" id="IPR057720">
    <property type="entry name" value="RRM_YTH1"/>
</dbReference>
<evidence type="ECO:0008006" key="7">
    <source>
        <dbReference type="Google" id="ProtNLM"/>
    </source>
</evidence>
<feature type="compositionally biased region" description="Basic and acidic residues" evidence="2">
    <location>
        <begin position="961"/>
        <end position="972"/>
    </location>
</feature>
<feature type="domain" description="YTH" evidence="4">
    <location>
        <begin position="682"/>
        <end position="817"/>
    </location>
</feature>
<keyword evidence="1" id="KW-0694">RNA-binding</keyword>
<dbReference type="PROSITE" id="PS50882">
    <property type="entry name" value="YTH"/>
    <property type="match status" value="2"/>
</dbReference>
<dbReference type="GO" id="GO:0000398">
    <property type="term" value="P:mRNA splicing, via spliceosome"/>
    <property type="evidence" value="ECO:0007669"/>
    <property type="project" value="TreeGrafter"/>
</dbReference>
<dbReference type="PROSITE" id="PS50102">
    <property type="entry name" value="RRM"/>
    <property type="match status" value="1"/>
</dbReference>
<dbReference type="SUPFAM" id="SSF54928">
    <property type="entry name" value="RNA-binding domain, RBD"/>
    <property type="match status" value="1"/>
</dbReference>
<dbReference type="PANTHER" id="PTHR12357">
    <property type="entry name" value="YTH YT521-B HOMOLOGY DOMAIN-CONTAINING"/>
    <property type="match status" value="1"/>
</dbReference>
<feature type="region of interest" description="Disordered" evidence="2">
    <location>
        <begin position="385"/>
        <end position="412"/>
    </location>
</feature>
<proteinExistence type="predicted"/>
<dbReference type="GO" id="GO:1990247">
    <property type="term" value="F:N6-methyladenosine-containing RNA reader activity"/>
    <property type="evidence" value="ECO:0007669"/>
    <property type="project" value="TreeGrafter"/>
</dbReference>
<feature type="domain" description="YTH" evidence="4">
    <location>
        <begin position="850"/>
        <end position="986"/>
    </location>
</feature>